<dbReference type="Proteomes" id="UP000280960">
    <property type="component" value="Chromosome"/>
</dbReference>
<protein>
    <submittedName>
        <fullName evidence="1">RusA family crossover junction endodeoxyribonuclease</fullName>
    </submittedName>
</protein>
<evidence type="ECO:0000313" key="2">
    <source>
        <dbReference type="Proteomes" id="UP000280960"/>
    </source>
</evidence>
<organism evidence="1 2">
    <name type="scientific">Biomaibacter acetigenes</name>
    <dbReference type="NCBI Taxonomy" id="2316383"/>
    <lineage>
        <taxon>Bacteria</taxon>
        <taxon>Bacillati</taxon>
        <taxon>Bacillota</taxon>
        <taxon>Clostridia</taxon>
        <taxon>Thermosediminibacterales</taxon>
        <taxon>Tepidanaerobacteraceae</taxon>
        <taxon>Biomaibacter</taxon>
    </lineage>
</organism>
<proteinExistence type="predicted"/>
<accession>A0A3G2R5K0</accession>
<dbReference type="InterPro" id="IPR036614">
    <property type="entry name" value="RusA-like_sf"/>
</dbReference>
<evidence type="ECO:0000313" key="1">
    <source>
        <dbReference type="EMBL" id="AYO30824.1"/>
    </source>
</evidence>
<name>A0A3G2R5K0_9FIRM</name>
<dbReference type="GO" id="GO:0006310">
    <property type="term" value="P:DNA recombination"/>
    <property type="evidence" value="ECO:0007669"/>
    <property type="project" value="InterPro"/>
</dbReference>
<gene>
    <name evidence="1" type="ORF">D2962_09550</name>
</gene>
<dbReference type="InterPro" id="IPR008822">
    <property type="entry name" value="Endonuclease_RusA-like"/>
</dbReference>
<dbReference type="AlphaFoldDB" id="A0A3G2R5K0"/>
<dbReference type="Gene3D" id="3.30.1330.70">
    <property type="entry name" value="Holliday junction resolvase RusA"/>
    <property type="match status" value="1"/>
</dbReference>
<dbReference type="GO" id="GO:0000287">
    <property type="term" value="F:magnesium ion binding"/>
    <property type="evidence" value="ECO:0007669"/>
    <property type="project" value="InterPro"/>
</dbReference>
<sequence length="130" mass="15397">MKYKIIIPLPPITKKNHQQLRLNHRTKKYFVAPSPQYERYEQQCRYFIKPLPKPIDYPVNVKALFYMDMRRKCDLTNLNEALHDILVKCGILKDDNSKIVAATDGSRVLYDKQNPRTEVYIEPLEVEEVC</sequence>
<keyword evidence="2" id="KW-1185">Reference proteome</keyword>
<reference evidence="1 2" key="1">
    <citation type="submission" date="2018-10" db="EMBL/GenBank/DDBJ databases">
        <authorList>
            <person name="Zhang X."/>
        </authorList>
    </citation>
    <scope>NUCLEOTIDE SEQUENCE [LARGE SCALE GENOMIC DNA]</scope>
    <source>
        <strain evidence="1 2">SK-G1</strain>
    </source>
</reference>
<dbReference type="Pfam" id="PF05866">
    <property type="entry name" value="RusA"/>
    <property type="match status" value="1"/>
</dbReference>
<dbReference type="KEGG" id="bacg:D2962_09550"/>
<dbReference type="GO" id="GO:0006281">
    <property type="term" value="P:DNA repair"/>
    <property type="evidence" value="ECO:0007669"/>
    <property type="project" value="InterPro"/>
</dbReference>
<dbReference type="SUPFAM" id="SSF103084">
    <property type="entry name" value="Holliday junction resolvase RusA"/>
    <property type="match status" value="1"/>
</dbReference>
<dbReference type="EMBL" id="CP033169">
    <property type="protein sequence ID" value="AYO30824.1"/>
    <property type="molecule type" value="Genomic_DNA"/>
</dbReference>
<dbReference type="RefSeq" id="WP_122014842.1">
    <property type="nucleotide sequence ID" value="NZ_CP033169.1"/>
</dbReference>